<dbReference type="InParanoid" id="A0A6P8J4L0"/>
<evidence type="ECO:0000313" key="4">
    <source>
        <dbReference type="RefSeq" id="XP_031574579.1"/>
    </source>
</evidence>
<feature type="region of interest" description="Disordered" evidence="1">
    <location>
        <begin position="109"/>
        <end position="137"/>
    </location>
</feature>
<name>A0A6P8J4L0_ACTTE</name>
<evidence type="ECO:0000256" key="2">
    <source>
        <dbReference type="SAM" id="SignalP"/>
    </source>
</evidence>
<reference evidence="4" key="1">
    <citation type="submission" date="2025-08" db="UniProtKB">
        <authorList>
            <consortium name="RefSeq"/>
        </authorList>
    </citation>
    <scope>IDENTIFICATION</scope>
    <source>
        <tissue evidence="4">Tentacle</tissue>
    </source>
</reference>
<keyword evidence="2" id="KW-0732">Signal</keyword>
<dbReference type="KEGG" id="aten:116308329"/>
<feature type="chain" id="PRO_5027606185" evidence="2">
    <location>
        <begin position="21"/>
        <end position="278"/>
    </location>
</feature>
<dbReference type="GeneID" id="116308329"/>
<sequence>MASSGSWLLFSFMLVIFALSFRTSLSLRCERGEGNCVEDELALGRHLKKRAIRPQNCRFSCIGRKRETDEKKPLKIPENEKLLVDKVIDDILLKREPVKREKVLSSRPPCQRFSCGGKKRSAKSPENEIGTANEMTSKRNPLRLAGCSSFDGCKRIMEKETFSLPKKLQNSETKNQRQKEGQEQEQDSKSSCFRFGCKKREQSGEERPGLPVAPNEKTQEAIPAVDQDNNQETRCWRFGCGKRSNLLQTLAEKISKRFNEKPNELRQFGQENQERKTQ</sequence>
<evidence type="ECO:0000256" key="1">
    <source>
        <dbReference type="SAM" id="MobiDB-lite"/>
    </source>
</evidence>
<proteinExistence type="predicted"/>
<feature type="signal peptide" evidence="2">
    <location>
        <begin position="1"/>
        <end position="20"/>
    </location>
</feature>
<dbReference type="AlphaFoldDB" id="A0A6P8J4L0"/>
<dbReference type="RefSeq" id="XP_031574579.1">
    <property type="nucleotide sequence ID" value="XM_031718719.1"/>
</dbReference>
<accession>A0A6P8J4L0</accession>
<organism evidence="3 4">
    <name type="scientific">Actinia tenebrosa</name>
    <name type="common">Australian red waratah sea anemone</name>
    <dbReference type="NCBI Taxonomy" id="6105"/>
    <lineage>
        <taxon>Eukaryota</taxon>
        <taxon>Metazoa</taxon>
        <taxon>Cnidaria</taxon>
        <taxon>Anthozoa</taxon>
        <taxon>Hexacorallia</taxon>
        <taxon>Actiniaria</taxon>
        <taxon>Actiniidae</taxon>
        <taxon>Actinia</taxon>
    </lineage>
</organism>
<feature type="region of interest" description="Disordered" evidence="1">
    <location>
        <begin position="164"/>
        <end position="228"/>
    </location>
</feature>
<protein>
    <submittedName>
        <fullName evidence="4">Uncharacterized protein LOC116308329</fullName>
    </submittedName>
</protein>
<feature type="compositionally biased region" description="Basic and acidic residues" evidence="1">
    <location>
        <begin position="174"/>
        <end position="188"/>
    </location>
</feature>
<keyword evidence="3" id="KW-1185">Reference proteome</keyword>
<dbReference type="OrthoDB" id="10284118at2759"/>
<evidence type="ECO:0000313" key="3">
    <source>
        <dbReference type="Proteomes" id="UP000515163"/>
    </source>
</evidence>
<feature type="region of interest" description="Disordered" evidence="1">
    <location>
        <begin position="257"/>
        <end position="278"/>
    </location>
</feature>
<feature type="compositionally biased region" description="Basic and acidic residues" evidence="1">
    <location>
        <begin position="198"/>
        <end position="208"/>
    </location>
</feature>
<gene>
    <name evidence="4" type="primary">LOC116308329</name>
</gene>
<dbReference type="Proteomes" id="UP000515163">
    <property type="component" value="Unplaced"/>
</dbReference>